<name>A0A5C5FNS0_9BASI</name>
<dbReference type="InterPro" id="IPR050613">
    <property type="entry name" value="Sec_Metabolite_Reg"/>
</dbReference>
<dbReference type="InterPro" id="IPR001138">
    <property type="entry name" value="Zn2Cys6_DnaBD"/>
</dbReference>
<dbReference type="InterPro" id="IPR036864">
    <property type="entry name" value="Zn2-C6_fun-type_DNA-bd_sf"/>
</dbReference>
<feature type="domain" description="Zn(2)-C6 fungal-type" evidence="5">
    <location>
        <begin position="71"/>
        <end position="102"/>
    </location>
</feature>
<dbReference type="SMART" id="SM00066">
    <property type="entry name" value="GAL4"/>
    <property type="match status" value="1"/>
</dbReference>
<sequence length="885" mass="96656">MAGNDSRSDPPPVAGPSTSRLLDGNPAALARPKAAPGKRPRSETADQEGTDPTASPAPTRIKRKRNRAALSCSACKKRKIKCDRKLPCEACIKRGEQGQCRWEQPKVEPPPQPFALAVEHEQLKQRVAVLEAVLRRLAPGVYDDVGTDMPILPVPPRNIVAPAPKPESTAAEEEEEEEEEEDDEDVHESDGENVEDAALVLEELAQQHATRMSSRSRTKSARQSSTASRLSQERTPGPSLPLPPPTPALPLPPPTILTAPAPAPNALVSSSPEALEDVPSRAMASLVVPSIDARRRLVLEDIYASLPQRKSEIDWMLRNYFERVDWAWHLHHKPTFLAEYDAFCTLRAQDRLAEIDPLWLACFAMTLCLSVNSLSAPVSTPLVSIAATDLEILPWRYFEAAQSALECGDWTGRPRFRTLQAIVLFAPFFLYAGERASAERHQTYIGAALRMAQSMGLHTLGEDPETMPVLSDEDELYSGLPPGKNTLKREMALRMLSTLLFLDYTSLRIKTSLPPHLVTSALPGNYNDADLSPTSIVPPRSADQATDVSLHLVKYRLALEQRKFKTMTEGDQPFSYEAVAAIDANYRAILASLPTELAEGYIPPLGEPLTSLWRRNMAIQTIQSRILRLHRPWVGRGWTNERYAESTAKALASARSVLGCQVSLNSAPMLKQGFQLLTIQTAVVTLFMSLFHSQSSLPSPSAFTSPEQDDDDLSLITATLPYLSKHLSSRVPAVRTVASSSLGAFRLLLRAYERRRDGSASAEERATGFDELVRQVGRTVDQAEKAGVDPLLVAAEGEAEGAQGGFVSPAEVLGTGVGGAGRFGAGRGEPGQSHAWEGEYGLTGQQPDLDVDFDFALLEGPEYADPTFSWNSRTALGQFTSLGTF</sequence>
<feature type="region of interest" description="Disordered" evidence="4">
    <location>
        <begin position="1"/>
        <end position="68"/>
    </location>
</feature>
<dbReference type="OrthoDB" id="3362851at2759"/>
<dbReference type="Pfam" id="PF00172">
    <property type="entry name" value="Zn_clus"/>
    <property type="match status" value="1"/>
</dbReference>
<dbReference type="GO" id="GO:0008270">
    <property type="term" value="F:zinc ion binding"/>
    <property type="evidence" value="ECO:0007669"/>
    <property type="project" value="InterPro"/>
</dbReference>
<evidence type="ECO:0000313" key="7">
    <source>
        <dbReference type="Proteomes" id="UP000311382"/>
    </source>
</evidence>
<proteinExistence type="predicted"/>
<feature type="compositionally biased region" description="Low complexity" evidence="4">
    <location>
        <begin position="256"/>
        <end position="267"/>
    </location>
</feature>
<evidence type="ECO:0000256" key="4">
    <source>
        <dbReference type="SAM" id="MobiDB-lite"/>
    </source>
</evidence>
<dbReference type="GO" id="GO:0003677">
    <property type="term" value="F:DNA binding"/>
    <property type="evidence" value="ECO:0007669"/>
    <property type="project" value="InterPro"/>
</dbReference>
<dbReference type="PANTHER" id="PTHR31001:SF76">
    <property type="entry name" value="ZN(2)-C6 FUNGAL-TYPE DOMAIN-CONTAINING PROTEIN"/>
    <property type="match status" value="1"/>
</dbReference>
<gene>
    <name evidence="6" type="ORF">DMC30DRAFT_418785</name>
</gene>
<evidence type="ECO:0000313" key="6">
    <source>
        <dbReference type="EMBL" id="TNY18518.1"/>
    </source>
</evidence>
<comment type="subcellular location">
    <subcellularLocation>
        <location evidence="1">Nucleus</location>
    </subcellularLocation>
</comment>
<dbReference type="EMBL" id="SOZI01000135">
    <property type="protein sequence ID" value="TNY18518.1"/>
    <property type="molecule type" value="Genomic_DNA"/>
</dbReference>
<protein>
    <submittedName>
        <fullName evidence="6">Proteophosphoglycan ppg4</fullName>
    </submittedName>
</protein>
<keyword evidence="7" id="KW-1185">Reference proteome</keyword>
<keyword evidence="3" id="KW-0539">Nucleus</keyword>
<feature type="compositionally biased region" description="Polar residues" evidence="4">
    <location>
        <begin position="221"/>
        <end position="234"/>
    </location>
</feature>
<dbReference type="STRING" id="5288.A0A5C5FNS0"/>
<dbReference type="CDD" id="cd00067">
    <property type="entry name" value="GAL4"/>
    <property type="match status" value="1"/>
</dbReference>
<dbReference type="SUPFAM" id="SSF57701">
    <property type="entry name" value="Zn2/Cys6 DNA-binding domain"/>
    <property type="match status" value="1"/>
</dbReference>
<dbReference type="AlphaFoldDB" id="A0A5C5FNS0"/>
<feature type="compositionally biased region" description="Acidic residues" evidence="4">
    <location>
        <begin position="170"/>
        <end position="192"/>
    </location>
</feature>
<dbReference type="Gene3D" id="4.10.240.10">
    <property type="entry name" value="Zn(2)-C6 fungal-type DNA-binding domain"/>
    <property type="match status" value="1"/>
</dbReference>
<organism evidence="6 7">
    <name type="scientific">Rhodotorula diobovata</name>
    <dbReference type="NCBI Taxonomy" id="5288"/>
    <lineage>
        <taxon>Eukaryota</taxon>
        <taxon>Fungi</taxon>
        <taxon>Dikarya</taxon>
        <taxon>Basidiomycota</taxon>
        <taxon>Pucciniomycotina</taxon>
        <taxon>Microbotryomycetes</taxon>
        <taxon>Sporidiobolales</taxon>
        <taxon>Sporidiobolaceae</taxon>
        <taxon>Rhodotorula</taxon>
    </lineage>
</organism>
<feature type="region of interest" description="Disordered" evidence="4">
    <location>
        <begin position="152"/>
        <end position="192"/>
    </location>
</feature>
<dbReference type="Proteomes" id="UP000311382">
    <property type="component" value="Unassembled WGS sequence"/>
</dbReference>
<dbReference type="PROSITE" id="PS50048">
    <property type="entry name" value="ZN2_CY6_FUNGAL_2"/>
    <property type="match status" value="1"/>
</dbReference>
<evidence type="ECO:0000259" key="5">
    <source>
        <dbReference type="PROSITE" id="PS50048"/>
    </source>
</evidence>
<reference evidence="6 7" key="1">
    <citation type="submission" date="2019-03" db="EMBL/GenBank/DDBJ databases">
        <title>Rhodosporidium diobovatum UCD-FST 08-225 genome sequencing, assembly, and annotation.</title>
        <authorList>
            <person name="Fakankun I.U."/>
            <person name="Fristensky B."/>
            <person name="Levin D.B."/>
        </authorList>
    </citation>
    <scope>NUCLEOTIDE SEQUENCE [LARGE SCALE GENOMIC DNA]</scope>
    <source>
        <strain evidence="6 7">UCD-FST 08-225</strain>
    </source>
</reference>
<comment type="caution">
    <text evidence="6">The sequence shown here is derived from an EMBL/GenBank/DDBJ whole genome shotgun (WGS) entry which is preliminary data.</text>
</comment>
<dbReference type="Pfam" id="PF04082">
    <property type="entry name" value="Fungal_trans"/>
    <property type="match status" value="1"/>
</dbReference>
<dbReference type="PANTHER" id="PTHR31001">
    <property type="entry name" value="UNCHARACTERIZED TRANSCRIPTIONAL REGULATORY PROTEIN"/>
    <property type="match status" value="1"/>
</dbReference>
<dbReference type="CDD" id="cd12148">
    <property type="entry name" value="fungal_TF_MHR"/>
    <property type="match status" value="1"/>
</dbReference>
<dbReference type="InterPro" id="IPR007219">
    <property type="entry name" value="XnlR_reg_dom"/>
</dbReference>
<dbReference type="GO" id="GO:0006351">
    <property type="term" value="P:DNA-templated transcription"/>
    <property type="evidence" value="ECO:0007669"/>
    <property type="project" value="InterPro"/>
</dbReference>
<dbReference type="GO" id="GO:0000981">
    <property type="term" value="F:DNA-binding transcription factor activity, RNA polymerase II-specific"/>
    <property type="evidence" value="ECO:0007669"/>
    <property type="project" value="InterPro"/>
</dbReference>
<feature type="region of interest" description="Disordered" evidence="4">
    <location>
        <begin position="207"/>
        <end position="269"/>
    </location>
</feature>
<accession>A0A5C5FNS0</accession>
<keyword evidence="2" id="KW-0479">Metal-binding</keyword>
<evidence type="ECO:0000256" key="1">
    <source>
        <dbReference type="ARBA" id="ARBA00004123"/>
    </source>
</evidence>
<feature type="compositionally biased region" description="Pro residues" evidence="4">
    <location>
        <begin position="238"/>
        <end position="255"/>
    </location>
</feature>
<evidence type="ECO:0000256" key="2">
    <source>
        <dbReference type="ARBA" id="ARBA00022723"/>
    </source>
</evidence>
<dbReference type="GO" id="GO:0005634">
    <property type="term" value="C:nucleus"/>
    <property type="evidence" value="ECO:0007669"/>
    <property type="project" value="UniProtKB-SubCell"/>
</dbReference>
<dbReference type="PROSITE" id="PS00463">
    <property type="entry name" value="ZN2_CY6_FUNGAL_1"/>
    <property type="match status" value="1"/>
</dbReference>
<evidence type="ECO:0000256" key="3">
    <source>
        <dbReference type="ARBA" id="ARBA00023242"/>
    </source>
</evidence>